<accession>A0ABQ2PB05</accession>
<keyword evidence="1" id="KW-0812">Transmembrane</keyword>
<evidence type="ECO:0000313" key="3">
    <source>
        <dbReference type="Proteomes" id="UP000637267"/>
    </source>
</evidence>
<proteinExistence type="predicted"/>
<keyword evidence="3" id="KW-1185">Reference proteome</keyword>
<reference evidence="3" key="1">
    <citation type="journal article" date="2019" name="Int. J. Syst. Evol. Microbiol.">
        <title>The Global Catalogue of Microorganisms (GCM) 10K type strain sequencing project: providing services to taxonomists for standard genome sequencing and annotation.</title>
        <authorList>
            <consortium name="The Broad Institute Genomics Platform"/>
            <consortium name="The Broad Institute Genome Sequencing Center for Infectious Disease"/>
            <person name="Wu L."/>
            <person name="Ma J."/>
        </authorList>
    </citation>
    <scope>NUCLEOTIDE SEQUENCE [LARGE SCALE GENOMIC DNA]</scope>
    <source>
        <strain evidence="3">CGMCC 1.8859</strain>
    </source>
</reference>
<comment type="caution">
    <text evidence="2">The sequence shown here is derived from an EMBL/GenBank/DDBJ whole genome shotgun (WGS) entry which is preliminary data.</text>
</comment>
<dbReference type="RefSeq" id="WP_188704742.1">
    <property type="nucleotide sequence ID" value="NZ_BMLX01000003.1"/>
</dbReference>
<keyword evidence="1" id="KW-1133">Transmembrane helix</keyword>
<dbReference type="Proteomes" id="UP000637267">
    <property type="component" value="Unassembled WGS sequence"/>
</dbReference>
<name>A0ABQ2PB05_9NEIS</name>
<sequence>MNQPTETAASELYVLSADAIKQKKRGQIIRLVLFGTPVFCLFDLYMVWHIFQNRDYAPLVLVIPLLIVIGFVTLVLGWGVWRVLRPYPEEKRILLRLDDEGMQCLVYLPDEDVLAGRVPRYFKYSDIARIFERIENNGGNGAWRVLWLEPYTGKAVRLILLDLPHPHSLILDKIAQRAGLSRIPDSKGLLRYERNSAAG</sequence>
<evidence type="ECO:0000256" key="1">
    <source>
        <dbReference type="SAM" id="Phobius"/>
    </source>
</evidence>
<dbReference type="EMBL" id="BMLX01000003">
    <property type="protein sequence ID" value="GGP22488.1"/>
    <property type="molecule type" value="Genomic_DNA"/>
</dbReference>
<keyword evidence="1" id="KW-0472">Membrane</keyword>
<evidence type="ECO:0008006" key="4">
    <source>
        <dbReference type="Google" id="ProtNLM"/>
    </source>
</evidence>
<gene>
    <name evidence="2" type="ORF">GCM10010970_25480</name>
</gene>
<feature type="transmembrane region" description="Helical" evidence="1">
    <location>
        <begin position="31"/>
        <end position="51"/>
    </location>
</feature>
<feature type="transmembrane region" description="Helical" evidence="1">
    <location>
        <begin position="57"/>
        <end position="81"/>
    </location>
</feature>
<protein>
    <recommendedName>
        <fullName evidence="4">Bacterial Pleckstrin homology domain-containing protein</fullName>
    </recommendedName>
</protein>
<evidence type="ECO:0000313" key="2">
    <source>
        <dbReference type="EMBL" id="GGP22488.1"/>
    </source>
</evidence>
<organism evidence="2 3">
    <name type="scientific">Silvimonas iriomotensis</name>
    <dbReference type="NCBI Taxonomy" id="449662"/>
    <lineage>
        <taxon>Bacteria</taxon>
        <taxon>Pseudomonadati</taxon>
        <taxon>Pseudomonadota</taxon>
        <taxon>Betaproteobacteria</taxon>
        <taxon>Neisseriales</taxon>
        <taxon>Chitinibacteraceae</taxon>
        <taxon>Silvimonas</taxon>
    </lineage>
</organism>